<dbReference type="RefSeq" id="WP_118145150.1">
    <property type="nucleotide sequence ID" value="NZ_QRWH01000005.1"/>
</dbReference>
<dbReference type="SUPFAM" id="SSF53448">
    <property type="entry name" value="Nucleotide-diphospho-sugar transferases"/>
    <property type="match status" value="1"/>
</dbReference>
<reference evidence="2 3" key="1">
    <citation type="submission" date="2018-08" db="EMBL/GenBank/DDBJ databases">
        <title>A genome reference for cultivated species of the human gut microbiota.</title>
        <authorList>
            <person name="Zou Y."/>
            <person name="Xue W."/>
            <person name="Luo G."/>
        </authorList>
    </citation>
    <scope>NUCLEOTIDE SEQUENCE [LARGE SCALE GENOMIC DNA]</scope>
    <source>
        <strain evidence="2 3">AF19-4AC</strain>
    </source>
</reference>
<dbReference type="GO" id="GO:0016740">
    <property type="term" value="F:transferase activity"/>
    <property type="evidence" value="ECO:0007669"/>
    <property type="project" value="UniProtKB-KW"/>
</dbReference>
<sequence>MATDKHTFVICAYKESVYLEECIKSLKKQKMQSNIIMITSTPNKYIDNLCKNYNIELKVNDGEGGIVQDWNFGYNQAKTPYVTIAHQDDIYFPDYSIRAVKMLEQSKKPLIYFSDYCEVRNGKKVISNQLLKIKRILLFPLRAKALQNSRFVRRRSLSLGSGICCPAVTYAKNNLPNPVFQVRYRSDEDWEAWERISKLKGAFLYDPTIQMGHRIHEESETSIILGDNARNKEDYEMFCKFWPKCIAKILAKLYSKSENSNKMS</sequence>
<dbReference type="EMBL" id="QRWH01000005">
    <property type="protein sequence ID" value="RGT09601.1"/>
    <property type="molecule type" value="Genomic_DNA"/>
</dbReference>
<keyword evidence="2" id="KW-0808">Transferase</keyword>
<evidence type="ECO:0000313" key="2">
    <source>
        <dbReference type="EMBL" id="RGT09601.1"/>
    </source>
</evidence>
<feature type="domain" description="Glycosyltransferase 2-like" evidence="1">
    <location>
        <begin position="8"/>
        <end position="115"/>
    </location>
</feature>
<gene>
    <name evidence="2" type="ORF">DWX53_07060</name>
</gene>
<organism evidence="2 3">
    <name type="scientific">Dorea formicigenerans</name>
    <dbReference type="NCBI Taxonomy" id="39486"/>
    <lineage>
        <taxon>Bacteria</taxon>
        <taxon>Bacillati</taxon>
        <taxon>Bacillota</taxon>
        <taxon>Clostridia</taxon>
        <taxon>Lachnospirales</taxon>
        <taxon>Lachnospiraceae</taxon>
        <taxon>Dorea</taxon>
    </lineage>
</organism>
<protein>
    <submittedName>
        <fullName evidence="2">Glycosyltransferase family 2 protein</fullName>
    </submittedName>
</protein>
<evidence type="ECO:0000259" key="1">
    <source>
        <dbReference type="Pfam" id="PF00535"/>
    </source>
</evidence>
<evidence type="ECO:0000313" key="3">
    <source>
        <dbReference type="Proteomes" id="UP000283630"/>
    </source>
</evidence>
<dbReference type="Proteomes" id="UP000283630">
    <property type="component" value="Unassembled WGS sequence"/>
</dbReference>
<dbReference type="CDD" id="cd00761">
    <property type="entry name" value="Glyco_tranf_GTA_type"/>
    <property type="match status" value="1"/>
</dbReference>
<dbReference type="Pfam" id="PF00535">
    <property type="entry name" value="Glycos_transf_2"/>
    <property type="match status" value="1"/>
</dbReference>
<proteinExistence type="predicted"/>
<comment type="caution">
    <text evidence="2">The sequence shown here is derived from an EMBL/GenBank/DDBJ whole genome shotgun (WGS) entry which is preliminary data.</text>
</comment>
<accession>A0A412MET0</accession>
<dbReference type="InterPro" id="IPR029044">
    <property type="entry name" value="Nucleotide-diphossugar_trans"/>
</dbReference>
<name>A0A412MET0_9FIRM</name>
<dbReference type="InterPro" id="IPR001173">
    <property type="entry name" value="Glyco_trans_2-like"/>
</dbReference>
<dbReference type="Gene3D" id="3.90.550.10">
    <property type="entry name" value="Spore Coat Polysaccharide Biosynthesis Protein SpsA, Chain A"/>
    <property type="match status" value="1"/>
</dbReference>
<dbReference type="AlphaFoldDB" id="A0A412MET0"/>